<accession>A0AAV4PQX5</accession>
<dbReference type="EMBL" id="BPLR01005141">
    <property type="protein sequence ID" value="GIY00053.1"/>
    <property type="molecule type" value="Genomic_DNA"/>
</dbReference>
<reference evidence="1 2" key="1">
    <citation type="submission" date="2021-06" db="EMBL/GenBank/DDBJ databases">
        <title>Caerostris extrusa draft genome.</title>
        <authorList>
            <person name="Kono N."/>
            <person name="Arakawa K."/>
        </authorList>
    </citation>
    <scope>NUCLEOTIDE SEQUENCE [LARGE SCALE GENOMIC DNA]</scope>
</reference>
<proteinExistence type="predicted"/>
<organism evidence="1 2">
    <name type="scientific">Caerostris extrusa</name>
    <name type="common">Bark spider</name>
    <name type="synonym">Caerostris bankana</name>
    <dbReference type="NCBI Taxonomy" id="172846"/>
    <lineage>
        <taxon>Eukaryota</taxon>
        <taxon>Metazoa</taxon>
        <taxon>Ecdysozoa</taxon>
        <taxon>Arthropoda</taxon>
        <taxon>Chelicerata</taxon>
        <taxon>Arachnida</taxon>
        <taxon>Araneae</taxon>
        <taxon>Araneomorphae</taxon>
        <taxon>Entelegynae</taxon>
        <taxon>Araneoidea</taxon>
        <taxon>Araneidae</taxon>
        <taxon>Caerostris</taxon>
    </lineage>
</organism>
<dbReference type="AlphaFoldDB" id="A0AAV4PQX5"/>
<dbReference type="Proteomes" id="UP001054945">
    <property type="component" value="Unassembled WGS sequence"/>
</dbReference>
<gene>
    <name evidence="1" type="ORF">CEXT_465691</name>
</gene>
<comment type="caution">
    <text evidence="1">The sequence shown here is derived from an EMBL/GenBank/DDBJ whole genome shotgun (WGS) entry which is preliminary data.</text>
</comment>
<protein>
    <submittedName>
        <fullName evidence="1">Uncharacterized protein</fullName>
    </submittedName>
</protein>
<keyword evidence="2" id="KW-1185">Reference proteome</keyword>
<name>A0AAV4PQX5_CAEEX</name>
<evidence type="ECO:0000313" key="1">
    <source>
        <dbReference type="EMBL" id="GIY00053.1"/>
    </source>
</evidence>
<sequence>MILCVRIVSILNPLLLTTNQMITVTALSFTRAVITLIQMNFIADSVYKKGNYYIVPTGYVFQEGEESTQQCHVPRNSNGFDAIYFHSDTINVLEDCKTQSSLFNDMRRYDDDVCYNFYTVVSQC</sequence>
<evidence type="ECO:0000313" key="2">
    <source>
        <dbReference type="Proteomes" id="UP001054945"/>
    </source>
</evidence>